<dbReference type="CDD" id="cd04886">
    <property type="entry name" value="ACT_ThrD-II-like"/>
    <property type="match status" value="1"/>
</dbReference>
<protein>
    <recommendedName>
        <fullName evidence="4">threonine ammonia-lyase</fullName>
        <ecNumber evidence="4">4.3.1.19</ecNumber>
    </recommendedName>
</protein>
<keyword evidence="5" id="KW-0100">Branched-chain amino acid biosynthesis</keyword>
<dbReference type="InterPro" id="IPR001926">
    <property type="entry name" value="TrpB-like_PALP"/>
</dbReference>
<keyword evidence="7 9" id="KW-0456">Lyase</keyword>
<dbReference type="GO" id="GO:0009097">
    <property type="term" value="P:isoleucine biosynthetic process"/>
    <property type="evidence" value="ECO:0007669"/>
    <property type="project" value="UniProtKB-UniPathway"/>
</dbReference>
<keyword evidence="5" id="KW-0028">Amino-acid biosynthesis</keyword>
<dbReference type="InterPro" id="IPR002912">
    <property type="entry name" value="ACT_dom"/>
</dbReference>
<evidence type="ECO:0000313" key="10">
    <source>
        <dbReference type="Proteomes" id="UP000505020"/>
    </source>
</evidence>
<dbReference type="PANTHER" id="PTHR48078:SF6">
    <property type="entry name" value="L-THREONINE DEHYDRATASE CATABOLIC TDCB"/>
    <property type="match status" value="1"/>
</dbReference>
<dbReference type="EC" id="4.3.1.19" evidence="4"/>
<evidence type="ECO:0000259" key="8">
    <source>
        <dbReference type="PROSITE" id="PS51671"/>
    </source>
</evidence>
<dbReference type="PROSITE" id="PS51671">
    <property type="entry name" value="ACT"/>
    <property type="match status" value="1"/>
</dbReference>
<feature type="domain" description="ACT" evidence="8">
    <location>
        <begin position="328"/>
        <end position="403"/>
    </location>
</feature>
<evidence type="ECO:0000313" key="9">
    <source>
        <dbReference type="EMBL" id="QKG92283.1"/>
    </source>
</evidence>
<evidence type="ECO:0000256" key="1">
    <source>
        <dbReference type="ARBA" id="ARBA00001933"/>
    </source>
</evidence>
<dbReference type="SUPFAM" id="SSF53686">
    <property type="entry name" value="Tryptophan synthase beta subunit-like PLP-dependent enzymes"/>
    <property type="match status" value="1"/>
</dbReference>
<evidence type="ECO:0000256" key="3">
    <source>
        <dbReference type="ARBA" id="ARBA00010869"/>
    </source>
</evidence>
<dbReference type="InterPro" id="IPR045865">
    <property type="entry name" value="ACT-like_dom_sf"/>
</dbReference>
<dbReference type="EMBL" id="CP053941">
    <property type="protein sequence ID" value="QKG92283.1"/>
    <property type="molecule type" value="Genomic_DNA"/>
</dbReference>
<dbReference type="PROSITE" id="PS00165">
    <property type="entry name" value="DEHYDRATASE_SER_THR"/>
    <property type="match status" value="1"/>
</dbReference>
<evidence type="ECO:0000256" key="2">
    <source>
        <dbReference type="ARBA" id="ARBA00004810"/>
    </source>
</evidence>
<dbReference type="RefSeq" id="WP_173228935.1">
    <property type="nucleotide sequence ID" value="NZ_CP053941.1"/>
</dbReference>
<dbReference type="GO" id="GO:0003941">
    <property type="term" value="F:L-serine ammonia-lyase activity"/>
    <property type="evidence" value="ECO:0007669"/>
    <property type="project" value="TreeGrafter"/>
</dbReference>
<dbReference type="Gene3D" id="3.40.50.1100">
    <property type="match status" value="2"/>
</dbReference>
<dbReference type="SUPFAM" id="SSF55021">
    <property type="entry name" value="ACT-like"/>
    <property type="match status" value="1"/>
</dbReference>
<evidence type="ECO:0000256" key="5">
    <source>
        <dbReference type="ARBA" id="ARBA00022624"/>
    </source>
</evidence>
<keyword evidence="6" id="KW-0663">Pyridoxal phosphate</keyword>
<gene>
    <name evidence="9" type="ORF">HPS36_05275</name>
</gene>
<dbReference type="InterPro" id="IPR005789">
    <property type="entry name" value="Thr_deHydtase_catblc"/>
</dbReference>
<dbReference type="GO" id="GO:0004794">
    <property type="term" value="F:threonine deaminase activity"/>
    <property type="evidence" value="ECO:0007669"/>
    <property type="project" value="UniProtKB-EC"/>
</dbReference>
<sequence length="403" mass="42788">MLSLADIREARERVSGVARHTPLERSRSFSEMSGADLHLKLENFQRTGAFKIRGAMNRIRTLSEAEREAGVVTASAGNHAQGVALAANRAGVDATVVMPKFAPVSKVKATRGYGASVRLEGVDYDEAQAYAHQLEREEGRTYVHAFDDPVVMAGQGTLGLEIVDDCPDLDTVVVPIGGGGLISGVAVAIKEQIPDVRVVGVQAEGAASAAKSLEAGEVAEIDSVDTIADGIATRSIGEETLAVMEEYVDEVVTVDDREIALALTLLLERAKTLVEGAGAVALAAVLSDTFEYDDGETIVAALCGGNIDLNRLGTVVRRGLVQMGRYLKITIDLKDRPGELERVSSIVARTGANVYAVHHDRTSRDVAVNAAELELELETDDAEHAADIVDALEAEGYDVEILS</sequence>
<name>A0A7D4CYI4_9EURY</name>
<dbReference type="CDD" id="cd01562">
    <property type="entry name" value="Thr-dehyd"/>
    <property type="match status" value="1"/>
</dbReference>
<dbReference type="GO" id="GO:0006565">
    <property type="term" value="P:L-serine catabolic process"/>
    <property type="evidence" value="ECO:0007669"/>
    <property type="project" value="TreeGrafter"/>
</dbReference>
<dbReference type="AlphaFoldDB" id="A0A7D4CYI4"/>
<keyword evidence="5" id="KW-0412">Isoleucine biosynthesis</keyword>
<dbReference type="GO" id="GO:0030170">
    <property type="term" value="F:pyridoxal phosphate binding"/>
    <property type="evidence" value="ECO:0007669"/>
    <property type="project" value="InterPro"/>
</dbReference>
<dbReference type="PANTHER" id="PTHR48078">
    <property type="entry name" value="THREONINE DEHYDRATASE, MITOCHONDRIAL-RELATED"/>
    <property type="match status" value="1"/>
</dbReference>
<dbReference type="FunFam" id="3.40.50.1100:FF:000007">
    <property type="entry name" value="L-threonine dehydratase catabolic TdcB"/>
    <property type="match status" value="1"/>
</dbReference>
<dbReference type="GO" id="GO:0006567">
    <property type="term" value="P:L-threonine catabolic process"/>
    <property type="evidence" value="ECO:0007669"/>
    <property type="project" value="InterPro"/>
</dbReference>
<keyword evidence="10" id="KW-1185">Reference proteome</keyword>
<dbReference type="InterPro" id="IPR036052">
    <property type="entry name" value="TrpB-like_PALP_sf"/>
</dbReference>
<dbReference type="InterPro" id="IPR000634">
    <property type="entry name" value="Ser/Thr_deHydtase_PyrdxlP-BS"/>
</dbReference>
<proteinExistence type="inferred from homology"/>
<dbReference type="FunFam" id="3.40.50.1100:FF:000005">
    <property type="entry name" value="Threonine dehydratase catabolic"/>
    <property type="match status" value="1"/>
</dbReference>
<dbReference type="Gene3D" id="3.30.70.260">
    <property type="match status" value="1"/>
</dbReference>
<dbReference type="NCBIfam" id="TIGR01127">
    <property type="entry name" value="ilvA_1Cterm"/>
    <property type="match status" value="1"/>
</dbReference>
<dbReference type="InterPro" id="IPR050147">
    <property type="entry name" value="Ser/Thr_Dehydratase"/>
</dbReference>
<dbReference type="InterPro" id="IPR044561">
    <property type="entry name" value="ACT_ThrD-II-like"/>
</dbReference>
<organism evidence="9 10">
    <name type="scientific">Halorubrum salinarum</name>
    <dbReference type="NCBI Taxonomy" id="2739057"/>
    <lineage>
        <taxon>Archaea</taxon>
        <taxon>Methanobacteriati</taxon>
        <taxon>Methanobacteriota</taxon>
        <taxon>Stenosarchaea group</taxon>
        <taxon>Halobacteria</taxon>
        <taxon>Halobacteriales</taxon>
        <taxon>Haloferacaceae</taxon>
        <taxon>Halorubrum</taxon>
    </lineage>
</organism>
<comment type="pathway">
    <text evidence="2">Amino-acid biosynthesis; L-isoleucine biosynthesis; 2-oxobutanoate from L-threonine: step 1/1.</text>
</comment>
<dbReference type="Proteomes" id="UP000505020">
    <property type="component" value="Chromosome"/>
</dbReference>
<evidence type="ECO:0000256" key="4">
    <source>
        <dbReference type="ARBA" id="ARBA00012096"/>
    </source>
</evidence>
<dbReference type="Pfam" id="PF00291">
    <property type="entry name" value="PALP"/>
    <property type="match status" value="1"/>
</dbReference>
<dbReference type="GeneID" id="55594391"/>
<dbReference type="UniPathway" id="UPA00047">
    <property type="reaction ID" value="UER00054"/>
</dbReference>
<evidence type="ECO:0000256" key="7">
    <source>
        <dbReference type="ARBA" id="ARBA00023239"/>
    </source>
</evidence>
<dbReference type="KEGG" id="hsai:HPS36_05275"/>
<evidence type="ECO:0000256" key="6">
    <source>
        <dbReference type="ARBA" id="ARBA00022898"/>
    </source>
</evidence>
<accession>A0A7D4CYI4</accession>
<reference evidence="9 10" key="1">
    <citation type="submission" date="2020-05" db="EMBL/GenBank/DDBJ databases">
        <title>Halorubrum RHB-C sp.nov., an extremely halophilic archaeon isolated from solar salt farm.</title>
        <authorList>
            <person name="Ho H."/>
            <person name="Danganan R.E."/>
            <person name="Dedeles G.R."/>
            <person name="Kim S.-G."/>
        </authorList>
    </citation>
    <scope>NUCLEOTIDE SEQUENCE [LARGE SCALE GENOMIC DNA]</scope>
    <source>
        <strain evidence="9 10">RHB-C</strain>
    </source>
</reference>
<comment type="similarity">
    <text evidence="3">Belongs to the serine/threonine dehydratase family.</text>
</comment>
<comment type="cofactor">
    <cofactor evidence="1">
        <name>pyridoxal 5'-phosphate</name>
        <dbReference type="ChEBI" id="CHEBI:597326"/>
    </cofactor>
</comment>